<keyword evidence="2" id="KW-1185">Reference proteome</keyword>
<dbReference type="Proteomes" id="UP000230002">
    <property type="component" value="Unassembled WGS sequence"/>
</dbReference>
<protein>
    <recommendedName>
        <fullName evidence="3">Aminoglycoside phosphotransferase domain-containing protein</fullName>
    </recommendedName>
</protein>
<dbReference type="AlphaFoldDB" id="A0A2G8RX15"/>
<accession>A0A2G8RX15</accession>
<dbReference type="STRING" id="1077348.A0A2G8RX15"/>
<evidence type="ECO:0000313" key="2">
    <source>
        <dbReference type="Proteomes" id="UP000230002"/>
    </source>
</evidence>
<proteinExistence type="predicted"/>
<comment type="caution">
    <text evidence="1">The sequence shown here is derived from an EMBL/GenBank/DDBJ whole genome shotgun (WGS) entry which is preliminary data.</text>
</comment>
<dbReference type="EMBL" id="AYKW01000045">
    <property type="protein sequence ID" value="PIL26050.1"/>
    <property type="molecule type" value="Genomic_DNA"/>
</dbReference>
<sequence length="294" mass="32944">MADFSPEELSALERTVRAAAQLHEQKSRRSDGVYTRFFHLDHFCDLYPDLSVKYTDYPFMKTECLALQRLYDLANKDGDAAPLVPRVVHYFHGSGEDCWGYMIMERVHLREVSVDELCRKAAEAVLWLRAQRMDFFGSLGGANARHTVFQGGKAPKVFTSVLAAQEYLNVAVRRVQGRRPSWMPPLAEVTLEDEDIVLTQSDMDVSNFGVALDGRAVVFDAATIQALPKTLADYTLLRTTTFAKAVSAYVFDTHQSASLLASLNFASLDEVRRRLSTGDDDLGVDENGNIKHAR</sequence>
<dbReference type="OrthoDB" id="3250044at2759"/>
<reference evidence="1 2" key="1">
    <citation type="journal article" date="2015" name="Sci. Rep.">
        <title>Chromosome-level genome map provides insights into diverse defense mechanisms in the medicinal fungus Ganoderma sinense.</title>
        <authorList>
            <person name="Zhu Y."/>
            <person name="Xu J."/>
            <person name="Sun C."/>
            <person name="Zhou S."/>
            <person name="Xu H."/>
            <person name="Nelson D.R."/>
            <person name="Qian J."/>
            <person name="Song J."/>
            <person name="Luo H."/>
            <person name="Xiang L."/>
            <person name="Li Y."/>
            <person name="Xu Z."/>
            <person name="Ji A."/>
            <person name="Wang L."/>
            <person name="Lu S."/>
            <person name="Hayward A."/>
            <person name="Sun W."/>
            <person name="Li X."/>
            <person name="Schwartz D.C."/>
            <person name="Wang Y."/>
            <person name="Chen S."/>
        </authorList>
    </citation>
    <scope>NUCLEOTIDE SEQUENCE [LARGE SCALE GENOMIC DNA]</scope>
    <source>
        <strain evidence="1 2">ZZ0214-1</strain>
    </source>
</reference>
<gene>
    <name evidence="1" type="ORF">GSI_11804</name>
</gene>
<name>A0A2G8RX15_9APHY</name>
<organism evidence="1 2">
    <name type="scientific">Ganoderma sinense ZZ0214-1</name>
    <dbReference type="NCBI Taxonomy" id="1077348"/>
    <lineage>
        <taxon>Eukaryota</taxon>
        <taxon>Fungi</taxon>
        <taxon>Dikarya</taxon>
        <taxon>Basidiomycota</taxon>
        <taxon>Agaricomycotina</taxon>
        <taxon>Agaricomycetes</taxon>
        <taxon>Polyporales</taxon>
        <taxon>Polyporaceae</taxon>
        <taxon>Ganoderma</taxon>
    </lineage>
</organism>
<evidence type="ECO:0008006" key="3">
    <source>
        <dbReference type="Google" id="ProtNLM"/>
    </source>
</evidence>
<evidence type="ECO:0000313" key="1">
    <source>
        <dbReference type="EMBL" id="PIL26050.1"/>
    </source>
</evidence>